<feature type="repeat" description="PPR" evidence="2">
    <location>
        <begin position="919"/>
        <end position="953"/>
    </location>
</feature>
<name>A0A8T2THN1_CERRI</name>
<dbReference type="EMBL" id="CM035418">
    <property type="protein sequence ID" value="KAH7422020.1"/>
    <property type="molecule type" value="Genomic_DNA"/>
</dbReference>
<feature type="repeat" description="PPR" evidence="2">
    <location>
        <begin position="514"/>
        <end position="548"/>
    </location>
</feature>
<dbReference type="AlphaFoldDB" id="A0A8T2THN1"/>
<evidence type="ECO:0000313" key="4">
    <source>
        <dbReference type="Proteomes" id="UP000825935"/>
    </source>
</evidence>
<dbReference type="PANTHER" id="PTHR24015">
    <property type="entry name" value="OS07G0578800 PROTEIN-RELATED"/>
    <property type="match status" value="1"/>
</dbReference>
<dbReference type="PROSITE" id="PS51375">
    <property type="entry name" value="PPR"/>
    <property type="match status" value="9"/>
</dbReference>
<feature type="repeat" description="PPR" evidence="2">
    <location>
        <begin position="1020"/>
        <end position="1054"/>
    </location>
</feature>
<keyword evidence="1" id="KW-0677">Repeat</keyword>
<feature type="repeat" description="PPR" evidence="2">
    <location>
        <begin position="180"/>
        <end position="214"/>
    </location>
</feature>
<feature type="repeat" description="PPR" evidence="2">
    <location>
        <begin position="312"/>
        <end position="346"/>
    </location>
</feature>
<evidence type="ECO:0000313" key="3">
    <source>
        <dbReference type="EMBL" id="KAH7422020.1"/>
    </source>
</evidence>
<feature type="repeat" description="PPR" evidence="2">
    <location>
        <begin position="716"/>
        <end position="751"/>
    </location>
</feature>
<sequence>MHVFLGHLFSYAAKHSRSLSTMGSAGYRDFQGLYHLHCKGLHVSEDQLYMLLTKSSNKEDIEQLRDIHALAIFMGLNKVGTLADHFIRLFALNCHWLESDLAFCNVEYLTVYTWHSIMTSHSKLCDNGWVLQSYMRMQHEGLQPNKYIFSIILKACANMYNSTKGKQVHMHMVKQGVEIDIVLGSVLIDVYIKCGEMNEAMEIFLKMPNKNGVTCNIILAGLVQHKCNICAFELLHEMLFQGFEVSVVTFLSVMKACINLGSITKARSVHDLCVRLGYDCNVSIQCALVDLYAKCKSMVESLNVFESLPRKSVVLWNALISGCYQQGYEQLAIEHFERMQKDGIKPDETTLSSVASACGNIGSVQQGQLVYDQVIRNSIHVDAVLGNTLLNMYGKWGWLEDARNVFEKLNLKDITAWNVMISAYNQHGFYKLSIQLFYAMHQQCLQPNATTLSCMLKTSGCLKDVALGRVLHDYSVKNGWSHDLLVGNSLIEMYVQCGRLEETSLAFKGLAKRNASSWNAFITVHLLHGFTSKAFSIFVNMLKDEVQPDEVSIICLLKYSGTSKEMNMGMMAHVWILNSDLQSSIGLENMLLDMYMKCSLLEEAYAAFHSMNEHDIVSWGIMIKGYTDHGHYTNVLKHFCGMQQQELELSPILLSCVLKACGSVNDIQSGWLVHDEIVIRNFELSTCIGNNLVEMYTKCGALEDASVMFKGLSNRDIVTWNTMITACAQKGFNDLAINVFKELVLIADLLPNQITYSCILNVCANKKSLELGWFIHAQVCENDYHFDTIVRNTLVNMYFVCGALEDALSVFDNANNKDVVAWNTMLVGYIDRGCEATAIKLFEKMQEKGVHPDKTTFSSILKAYGSRKLIEQGAKIHMELVENRFVLDSTLGNSVVGLYIRCGSLEMAKEVFNNLHFRNTVTFNTMISGCLQHEQGFSALKYFEEMEQDGLKPDEVTFLSTIKATVQVGALKYGRWIHEQILRHGFDSNQMIGNTLVTMYSMCGSLGEATKLFWTLPNQNAVCWGALLSGYSKHGTLVQALHCLEQMQQQGFKPVHMMFANILSACSHQGKVQEGHAIFEAMKKQYDIQPDIIHYNCMLQLYGYTGHLKRAENMLRTMPSVADLNSWMTLLIACRSVGEVRMGGACNEVLVADQNVEDIL</sequence>
<evidence type="ECO:0000256" key="1">
    <source>
        <dbReference type="ARBA" id="ARBA00022737"/>
    </source>
</evidence>
<dbReference type="FunFam" id="1.25.40.10:FF:000158">
    <property type="entry name" value="pentatricopeptide repeat-containing protein At2g33680"/>
    <property type="match status" value="1"/>
</dbReference>
<dbReference type="NCBIfam" id="TIGR00756">
    <property type="entry name" value="PPR"/>
    <property type="match status" value="5"/>
</dbReference>
<feature type="repeat" description="PPR" evidence="2">
    <location>
        <begin position="615"/>
        <end position="649"/>
    </location>
</feature>
<protein>
    <recommendedName>
        <fullName evidence="5">Pentatricopeptide repeat-containing protein</fullName>
    </recommendedName>
</protein>
<dbReference type="InterPro" id="IPR002885">
    <property type="entry name" value="PPR_rpt"/>
</dbReference>
<dbReference type="GO" id="GO:0003723">
    <property type="term" value="F:RNA binding"/>
    <property type="evidence" value="ECO:0007669"/>
    <property type="project" value="InterPro"/>
</dbReference>
<dbReference type="InterPro" id="IPR046960">
    <property type="entry name" value="PPR_At4g14850-like_plant"/>
</dbReference>
<feature type="repeat" description="PPR" evidence="2">
    <location>
        <begin position="818"/>
        <end position="852"/>
    </location>
</feature>
<dbReference type="Gene3D" id="1.25.40.10">
    <property type="entry name" value="Tetratricopeptide repeat domain"/>
    <property type="match status" value="8"/>
</dbReference>
<evidence type="ECO:0008006" key="5">
    <source>
        <dbReference type="Google" id="ProtNLM"/>
    </source>
</evidence>
<dbReference type="Pfam" id="PF13812">
    <property type="entry name" value="PPR_3"/>
    <property type="match status" value="1"/>
</dbReference>
<dbReference type="Pfam" id="PF01535">
    <property type="entry name" value="PPR"/>
    <property type="match status" value="7"/>
</dbReference>
<accession>A0A8T2THN1</accession>
<dbReference type="FunFam" id="1.25.40.10:FF:000073">
    <property type="entry name" value="Pentatricopeptide repeat-containing protein chloroplastic"/>
    <property type="match status" value="2"/>
</dbReference>
<evidence type="ECO:0000256" key="2">
    <source>
        <dbReference type="PROSITE-ProRule" id="PRU00708"/>
    </source>
</evidence>
<dbReference type="GO" id="GO:0048731">
    <property type="term" value="P:system development"/>
    <property type="evidence" value="ECO:0007669"/>
    <property type="project" value="UniProtKB-ARBA"/>
</dbReference>
<proteinExistence type="predicted"/>
<feature type="repeat" description="PPR" evidence="2">
    <location>
        <begin position="413"/>
        <end position="447"/>
    </location>
</feature>
<reference evidence="3" key="1">
    <citation type="submission" date="2021-08" db="EMBL/GenBank/DDBJ databases">
        <title>WGS assembly of Ceratopteris richardii.</title>
        <authorList>
            <person name="Marchant D.B."/>
            <person name="Chen G."/>
            <person name="Jenkins J."/>
            <person name="Shu S."/>
            <person name="Leebens-Mack J."/>
            <person name="Grimwood J."/>
            <person name="Schmutz J."/>
            <person name="Soltis P."/>
            <person name="Soltis D."/>
            <person name="Chen Z.-H."/>
        </authorList>
    </citation>
    <scope>NUCLEOTIDE SEQUENCE</scope>
    <source>
        <strain evidence="3">Whitten #5841</strain>
        <tissue evidence="3">Leaf</tissue>
    </source>
</reference>
<comment type="caution">
    <text evidence="3">The sequence shown here is derived from an EMBL/GenBank/DDBJ whole genome shotgun (WGS) entry which is preliminary data.</text>
</comment>
<dbReference type="Proteomes" id="UP000825935">
    <property type="component" value="Chromosome 13"/>
</dbReference>
<dbReference type="OrthoDB" id="185373at2759"/>
<dbReference type="Pfam" id="PF13041">
    <property type="entry name" value="PPR_2"/>
    <property type="match status" value="4"/>
</dbReference>
<organism evidence="3 4">
    <name type="scientific">Ceratopteris richardii</name>
    <name type="common">Triangle waterfern</name>
    <dbReference type="NCBI Taxonomy" id="49495"/>
    <lineage>
        <taxon>Eukaryota</taxon>
        <taxon>Viridiplantae</taxon>
        <taxon>Streptophyta</taxon>
        <taxon>Embryophyta</taxon>
        <taxon>Tracheophyta</taxon>
        <taxon>Polypodiopsida</taxon>
        <taxon>Polypodiidae</taxon>
        <taxon>Polypodiales</taxon>
        <taxon>Pteridineae</taxon>
        <taxon>Pteridaceae</taxon>
        <taxon>Parkerioideae</taxon>
        <taxon>Ceratopteris</taxon>
    </lineage>
</organism>
<dbReference type="EMBL" id="CM035418">
    <property type="protein sequence ID" value="KAH7422021.1"/>
    <property type="molecule type" value="Genomic_DNA"/>
</dbReference>
<dbReference type="GO" id="GO:0009451">
    <property type="term" value="P:RNA modification"/>
    <property type="evidence" value="ECO:0007669"/>
    <property type="project" value="InterPro"/>
</dbReference>
<keyword evidence="4" id="KW-1185">Reference proteome</keyword>
<gene>
    <name evidence="3" type="ORF">KP509_13G086700</name>
</gene>
<dbReference type="InterPro" id="IPR011990">
    <property type="entry name" value="TPR-like_helical_dom_sf"/>
</dbReference>